<protein>
    <submittedName>
        <fullName evidence="2">Carbon monoxide oxidation accessory protein CoxD</fullName>
    </submittedName>
</protein>
<dbReference type="SMART" id="SM00382">
    <property type="entry name" value="AAA"/>
    <property type="match status" value="1"/>
</dbReference>
<dbReference type="EMBL" id="CADCWE010000232">
    <property type="protein sequence ID" value="CAA9558992.1"/>
    <property type="molecule type" value="Genomic_DNA"/>
</dbReference>
<feature type="domain" description="AAA+ ATPase" evidence="1">
    <location>
        <begin position="47"/>
        <end position="216"/>
    </location>
</feature>
<dbReference type="InterPro" id="IPR027417">
    <property type="entry name" value="P-loop_NTPase"/>
</dbReference>
<name>A0A6J4UWT9_9BACT</name>
<evidence type="ECO:0000259" key="1">
    <source>
        <dbReference type="SMART" id="SM00382"/>
    </source>
</evidence>
<evidence type="ECO:0000313" key="2">
    <source>
        <dbReference type="EMBL" id="CAA9558992.1"/>
    </source>
</evidence>
<dbReference type="PANTHER" id="PTHR42759">
    <property type="entry name" value="MOXR FAMILY PROTEIN"/>
    <property type="match status" value="1"/>
</dbReference>
<dbReference type="AlphaFoldDB" id="A0A6J4UWT9"/>
<dbReference type="InterPro" id="IPR003593">
    <property type="entry name" value="AAA+_ATPase"/>
</dbReference>
<accession>A0A6J4UWT9</accession>
<dbReference type="GO" id="GO:0016887">
    <property type="term" value="F:ATP hydrolysis activity"/>
    <property type="evidence" value="ECO:0007669"/>
    <property type="project" value="InterPro"/>
</dbReference>
<gene>
    <name evidence="2" type="ORF">AVDCRST_MAG73-3518</name>
</gene>
<dbReference type="InterPro" id="IPR011704">
    <property type="entry name" value="ATPase_dyneun-rel_AAA"/>
</dbReference>
<reference evidence="2" key="1">
    <citation type="submission" date="2020-02" db="EMBL/GenBank/DDBJ databases">
        <authorList>
            <person name="Meier V. D."/>
        </authorList>
    </citation>
    <scope>NUCLEOTIDE SEQUENCE</scope>
    <source>
        <strain evidence="2">AVDCRST_MAG73</strain>
    </source>
</reference>
<dbReference type="SUPFAM" id="SSF52540">
    <property type="entry name" value="P-loop containing nucleoside triphosphate hydrolases"/>
    <property type="match status" value="1"/>
</dbReference>
<organism evidence="2">
    <name type="scientific">uncultured Thermomicrobiales bacterium</name>
    <dbReference type="NCBI Taxonomy" id="1645740"/>
    <lineage>
        <taxon>Bacteria</taxon>
        <taxon>Pseudomonadati</taxon>
        <taxon>Thermomicrobiota</taxon>
        <taxon>Thermomicrobia</taxon>
        <taxon>Thermomicrobiales</taxon>
        <taxon>environmental samples</taxon>
    </lineage>
</organism>
<proteinExistence type="predicted"/>
<dbReference type="Gene3D" id="3.40.50.300">
    <property type="entry name" value="P-loop containing nucleotide triphosphate hydrolases"/>
    <property type="match status" value="1"/>
</dbReference>
<dbReference type="Pfam" id="PF07728">
    <property type="entry name" value="AAA_5"/>
    <property type="match status" value="1"/>
</dbReference>
<dbReference type="PANTHER" id="PTHR42759:SF1">
    <property type="entry name" value="MAGNESIUM-CHELATASE SUBUNIT CHLD"/>
    <property type="match status" value="1"/>
</dbReference>
<dbReference type="GO" id="GO:0005524">
    <property type="term" value="F:ATP binding"/>
    <property type="evidence" value="ECO:0007669"/>
    <property type="project" value="InterPro"/>
</dbReference>
<dbReference type="InterPro" id="IPR050764">
    <property type="entry name" value="CbbQ/NirQ/NorQ/GpvN"/>
</dbReference>
<sequence length="312" mass="34886">MSAITAAETIHAGRTFATVEDLERGLREQHYVAERGLATTLYLTLTLRKPLLLEGEAGVGKTEIAKTLAAILDAPLIRLQCYEGLDASSAIYEWDYPRQMLYLRTIEATGALDPYAAQHNLFGPQFLLKRPLLQAIDAAHDRSPVLLIDEVDRADQELEAFLLELLSDFQVTVPELGTIRAAHVPIVILTSNRTREIHDALKRRCLYYWIDFPTFEKEFRILAAKVPEAPEQLARQICAFTQHLREVDLFKPPGMAETLDWAQALLALGTRSLAPDVVDDTLGVILKYQEDVDRLRGDLAAKLTAGAVRATR</sequence>